<keyword evidence="1" id="KW-0175">Coiled coil</keyword>
<proteinExistence type="predicted"/>
<evidence type="ECO:0000256" key="1">
    <source>
        <dbReference type="SAM" id="Coils"/>
    </source>
</evidence>
<feature type="coiled-coil region" evidence="1">
    <location>
        <begin position="54"/>
        <end position="95"/>
    </location>
</feature>
<sequence>MTVDTFRDEENMDLNCCNTLTSSSTLYPGDWMAVAINMRSPRTQKYIFMMKDTIQNQKKTIKRLRQRTIRQKKRIQNLQSLLSKLKNKNLISEKAEVSMQVKYRYYSLRLLCN</sequence>
<accession>A0A1Y1KNY4</accession>
<organism evidence="2">
    <name type="scientific">Photinus pyralis</name>
    <name type="common">Common eastern firefly</name>
    <name type="synonym">Lampyris pyralis</name>
    <dbReference type="NCBI Taxonomy" id="7054"/>
    <lineage>
        <taxon>Eukaryota</taxon>
        <taxon>Metazoa</taxon>
        <taxon>Ecdysozoa</taxon>
        <taxon>Arthropoda</taxon>
        <taxon>Hexapoda</taxon>
        <taxon>Insecta</taxon>
        <taxon>Pterygota</taxon>
        <taxon>Neoptera</taxon>
        <taxon>Endopterygota</taxon>
        <taxon>Coleoptera</taxon>
        <taxon>Polyphaga</taxon>
        <taxon>Elateriformia</taxon>
        <taxon>Elateroidea</taxon>
        <taxon>Lampyridae</taxon>
        <taxon>Lampyrinae</taxon>
        <taxon>Photinus</taxon>
    </lineage>
</organism>
<dbReference type="EMBL" id="GEZM01083170">
    <property type="protein sequence ID" value="JAV61156.1"/>
    <property type="molecule type" value="Transcribed_RNA"/>
</dbReference>
<evidence type="ECO:0008006" key="3">
    <source>
        <dbReference type="Google" id="ProtNLM"/>
    </source>
</evidence>
<protein>
    <recommendedName>
        <fullName evidence="3">THAP-type domain-containing protein</fullName>
    </recommendedName>
</protein>
<evidence type="ECO:0000313" key="2">
    <source>
        <dbReference type="EMBL" id="JAV61156.1"/>
    </source>
</evidence>
<reference evidence="2" key="1">
    <citation type="journal article" date="2016" name="Sci. Rep.">
        <title>Molecular characterization of firefly nuptial gifts: a multi-omics approach sheds light on postcopulatory sexual selection.</title>
        <authorList>
            <person name="Al-Wathiqui N."/>
            <person name="Fallon T.R."/>
            <person name="South A."/>
            <person name="Weng J.K."/>
            <person name="Lewis S.M."/>
        </authorList>
    </citation>
    <scope>NUCLEOTIDE SEQUENCE</scope>
</reference>
<name>A0A1Y1KNY4_PHOPY</name>
<dbReference type="AlphaFoldDB" id="A0A1Y1KNY4"/>